<gene>
    <name evidence="2" type="ORF">D3880_08615</name>
</gene>
<keyword evidence="1" id="KW-0732">Signal</keyword>
<evidence type="ECO:0000256" key="1">
    <source>
        <dbReference type="SAM" id="SignalP"/>
    </source>
</evidence>
<accession>A0A385Z162</accession>
<dbReference type="AlphaFoldDB" id="A0A385Z162"/>
<dbReference type="OrthoDB" id="6902519at2"/>
<evidence type="ECO:0000313" key="3">
    <source>
        <dbReference type="Proteomes" id="UP000265560"/>
    </source>
</evidence>
<feature type="chain" id="PRO_5017416252" evidence="1">
    <location>
        <begin position="20"/>
        <end position="88"/>
    </location>
</feature>
<name>A0A385Z162_9PSED</name>
<protein>
    <submittedName>
        <fullName evidence="2">DUF2790 domain-containing protein</fullName>
    </submittedName>
</protein>
<organism evidence="2 3">
    <name type="scientific">Pseudomonas cavernae</name>
    <dbReference type="NCBI Taxonomy" id="2320867"/>
    <lineage>
        <taxon>Bacteria</taxon>
        <taxon>Pseudomonadati</taxon>
        <taxon>Pseudomonadota</taxon>
        <taxon>Gammaproteobacteria</taxon>
        <taxon>Pseudomonadales</taxon>
        <taxon>Pseudomonadaceae</taxon>
        <taxon>Pseudomonas</taxon>
    </lineage>
</organism>
<dbReference type="Pfam" id="PF10976">
    <property type="entry name" value="DUF2790"/>
    <property type="match status" value="1"/>
</dbReference>
<dbReference type="EMBL" id="CP032419">
    <property type="protein sequence ID" value="AYC32434.1"/>
    <property type="molecule type" value="Genomic_DNA"/>
</dbReference>
<dbReference type="KEGG" id="pcav:D3880_08615"/>
<keyword evidence="3" id="KW-1185">Reference proteome</keyword>
<dbReference type="InterPro" id="IPR021245">
    <property type="entry name" value="DUF2790"/>
</dbReference>
<dbReference type="Gene3D" id="2.30.140.50">
    <property type="entry name" value="Protein of unknown function DUF2790"/>
    <property type="match status" value="1"/>
</dbReference>
<reference evidence="3" key="1">
    <citation type="submission" date="2018-09" db="EMBL/GenBank/DDBJ databases">
        <authorList>
            <person name="Zhu H."/>
        </authorList>
    </citation>
    <scope>NUCLEOTIDE SEQUENCE [LARGE SCALE GENOMIC DNA]</scope>
    <source>
        <strain evidence="3">K2W31S-8</strain>
    </source>
</reference>
<proteinExistence type="predicted"/>
<feature type="signal peptide" evidence="1">
    <location>
        <begin position="1"/>
        <end position="19"/>
    </location>
</feature>
<dbReference type="Proteomes" id="UP000265560">
    <property type="component" value="Chromosome"/>
</dbReference>
<sequence length="88" mass="9487">MISKLACLSMALLAATAMAASDEPSTPNTEPPATQYEYGMALDIQKVISITPQPDSCEVVPATMIYLDSKGETRRLDYQVMGNCWGAL</sequence>
<dbReference type="RefSeq" id="WP_119893055.1">
    <property type="nucleotide sequence ID" value="NZ_CP032419.1"/>
</dbReference>
<evidence type="ECO:0000313" key="2">
    <source>
        <dbReference type="EMBL" id="AYC32434.1"/>
    </source>
</evidence>